<accession>F2NSR8</accession>
<dbReference type="HOGENOM" id="CLU_118623_0_0_12"/>
<evidence type="ECO:0000259" key="2">
    <source>
        <dbReference type="Pfam" id="PF10135"/>
    </source>
</evidence>
<dbReference type="GeneID" id="302998562"/>
<keyword evidence="3" id="KW-0969">Cilium</keyword>
<feature type="domain" description="Flagellar protein FlgJ N-terminal" evidence="2">
    <location>
        <begin position="132"/>
        <end position="179"/>
    </location>
</feature>
<dbReference type="InterPro" id="IPR019301">
    <property type="entry name" value="Flagellar_prot_FlgJ_N"/>
</dbReference>
<dbReference type="Proteomes" id="UP000006852">
    <property type="component" value="Chromosome"/>
</dbReference>
<keyword evidence="3" id="KW-0966">Cell projection</keyword>
<keyword evidence="4" id="KW-1185">Reference proteome</keyword>
<feature type="compositionally biased region" description="Polar residues" evidence="1">
    <location>
        <begin position="95"/>
        <end position="104"/>
    </location>
</feature>
<sequence>MAVNGISGTGITGTLSNGSNAIDSAVLQNEAKKFSSLVKEMQNKTALGISEGASLSGVSSSQVARNHRLNGDYTQGFYGAFTSDSDKSARPQGFAANSKTSSGKSPVIDKTSELYAQSMEMENYMVKMMLSSMRNTVQKTCFAGKDNEYARKMYDDMMYDNMAESITKNASLGLADQIYIELSGQR</sequence>
<gene>
    <name evidence="3" type="ordered locus">Tresu_1400</name>
</gene>
<evidence type="ECO:0000313" key="4">
    <source>
        <dbReference type="Proteomes" id="UP000006852"/>
    </source>
</evidence>
<dbReference type="eggNOG" id="COG3951">
    <property type="taxonomic scope" value="Bacteria"/>
</dbReference>
<dbReference type="OrthoDB" id="9796740at2"/>
<dbReference type="EMBL" id="CP002631">
    <property type="protein sequence ID" value="AEB14306.1"/>
    <property type="molecule type" value="Genomic_DNA"/>
</dbReference>
<dbReference type="KEGG" id="tsu:Tresu_1400"/>
<dbReference type="RefSeq" id="WP_013701589.1">
    <property type="nucleotide sequence ID" value="NC_015385.1"/>
</dbReference>
<evidence type="ECO:0000313" key="3">
    <source>
        <dbReference type="EMBL" id="AEB14306.1"/>
    </source>
</evidence>
<evidence type="ECO:0000256" key="1">
    <source>
        <dbReference type="SAM" id="MobiDB-lite"/>
    </source>
</evidence>
<protein>
    <submittedName>
        <fullName evidence="3">Flagellar protein FlgJ</fullName>
    </submittedName>
</protein>
<feature type="region of interest" description="Disordered" evidence="1">
    <location>
        <begin position="84"/>
        <end position="106"/>
    </location>
</feature>
<proteinExistence type="predicted"/>
<name>F2NSR8_TRES6</name>
<organism evidence="3 4">
    <name type="scientific">Treponema succinifaciens (strain ATCC 33096 / DSM 2489 / 6091)</name>
    <dbReference type="NCBI Taxonomy" id="869209"/>
    <lineage>
        <taxon>Bacteria</taxon>
        <taxon>Pseudomonadati</taxon>
        <taxon>Spirochaetota</taxon>
        <taxon>Spirochaetia</taxon>
        <taxon>Spirochaetales</taxon>
        <taxon>Treponemataceae</taxon>
        <taxon>Treponema</taxon>
    </lineage>
</organism>
<dbReference type="Pfam" id="PF10135">
    <property type="entry name" value="Rod-binding"/>
    <property type="match status" value="1"/>
</dbReference>
<reference evidence="3 4" key="1">
    <citation type="journal article" date="2011" name="Stand. Genomic Sci.">
        <title>Complete genome sequence of Treponema succinifaciens type strain (6091).</title>
        <authorList>
            <person name="Han C."/>
            <person name="Gronow S."/>
            <person name="Teshima H."/>
            <person name="Lapidus A."/>
            <person name="Nolan M."/>
            <person name="Lucas S."/>
            <person name="Hammon N."/>
            <person name="Deshpande S."/>
            <person name="Cheng J.F."/>
            <person name="Zeytun A."/>
            <person name="Tapia R."/>
            <person name="Goodwin L."/>
            <person name="Pitluck S."/>
            <person name="Liolios K."/>
            <person name="Pagani I."/>
            <person name="Ivanova N."/>
            <person name="Mavromatis K."/>
            <person name="Mikhailova N."/>
            <person name="Huntemann M."/>
            <person name="Pati A."/>
            <person name="Chen A."/>
            <person name="Palaniappan K."/>
            <person name="Land M."/>
            <person name="Hauser L."/>
            <person name="Brambilla E.M."/>
            <person name="Rohde M."/>
            <person name="Goker M."/>
            <person name="Woyke T."/>
            <person name="Bristow J."/>
            <person name="Eisen J.A."/>
            <person name="Markowitz V."/>
            <person name="Hugenholtz P."/>
            <person name="Kyrpides N.C."/>
            <person name="Klenk H.P."/>
            <person name="Detter J.C."/>
        </authorList>
    </citation>
    <scope>NUCLEOTIDE SEQUENCE [LARGE SCALE GENOMIC DNA]</scope>
    <source>
        <strain evidence="4">ATCC 33096 / DSM 2489 / 6091</strain>
    </source>
</reference>
<keyword evidence="3" id="KW-0282">Flagellum</keyword>
<dbReference type="STRING" id="869209.Tresu_1400"/>
<dbReference type="AlphaFoldDB" id="F2NSR8"/>
<reference evidence="4" key="2">
    <citation type="submission" date="2011-04" db="EMBL/GenBank/DDBJ databases">
        <title>The complete genome of chromosome of Treponema succinifaciens DSM 2489.</title>
        <authorList>
            <person name="Lucas S."/>
            <person name="Copeland A."/>
            <person name="Lapidus A."/>
            <person name="Bruce D."/>
            <person name="Goodwin L."/>
            <person name="Pitluck S."/>
            <person name="Peters L."/>
            <person name="Kyrpides N."/>
            <person name="Mavromatis K."/>
            <person name="Ivanova N."/>
            <person name="Ovchinnikova G."/>
            <person name="Teshima H."/>
            <person name="Detter J.C."/>
            <person name="Tapia R."/>
            <person name="Han C."/>
            <person name="Land M."/>
            <person name="Hauser L."/>
            <person name="Markowitz V."/>
            <person name="Cheng J.-F."/>
            <person name="Hugenholtz P."/>
            <person name="Woyke T."/>
            <person name="Wu D."/>
            <person name="Gronow S."/>
            <person name="Wellnitz S."/>
            <person name="Brambilla E."/>
            <person name="Klenk H.-P."/>
            <person name="Eisen J.A."/>
        </authorList>
    </citation>
    <scope>NUCLEOTIDE SEQUENCE [LARGE SCALE GENOMIC DNA]</scope>
    <source>
        <strain evidence="4">ATCC 33096 / DSM 2489 / 6091</strain>
    </source>
</reference>